<keyword evidence="3" id="KW-1185">Reference proteome</keyword>
<evidence type="ECO:0000256" key="1">
    <source>
        <dbReference type="SAM" id="Coils"/>
    </source>
</evidence>
<dbReference type="PANTHER" id="PTHR38451:SF1">
    <property type="entry name" value="TRNA (ADENINE(22)-N(1))-METHYLTRANSFERASE"/>
    <property type="match status" value="1"/>
</dbReference>
<dbReference type="GO" id="GO:0032259">
    <property type="term" value="P:methylation"/>
    <property type="evidence" value="ECO:0007669"/>
    <property type="project" value="UniProtKB-KW"/>
</dbReference>
<gene>
    <name evidence="2" type="ORF">SAMN05444392_102187</name>
</gene>
<dbReference type="PIRSF" id="PIRSF018637">
    <property type="entry name" value="TrmK"/>
    <property type="match status" value="1"/>
</dbReference>
<dbReference type="Gene3D" id="1.10.287.1890">
    <property type="match status" value="1"/>
</dbReference>
<dbReference type="Gene3D" id="3.40.50.150">
    <property type="entry name" value="Vaccinia Virus protein VP39"/>
    <property type="match status" value="1"/>
</dbReference>
<proteinExistence type="predicted"/>
<reference evidence="2 3" key="1">
    <citation type="submission" date="2016-11" db="EMBL/GenBank/DDBJ databases">
        <authorList>
            <person name="Jaros S."/>
            <person name="Januszkiewicz K."/>
            <person name="Wedrychowicz H."/>
        </authorList>
    </citation>
    <scope>NUCLEOTIDE SEQUENCE [LARGE SCALE GENOMIC DNA]</scope>
    <source>
        <strain evidence="2 3">DSM 44666</strain>
    </source>
</reference>
<dbReference type="EMBL" id="FQVL01000002">
    <property type="protein sequence ID" value="SHE64343.1"/>
    <property type="molecule type" value="Genomic_DNA"/>
</dbReference>
<dbReference type="OrthoDB" id="5881184at2"/>
<keyword evidence="2" id="KW-0808">Transferase</keyword>
<sequence length="241" mass="27716">MDISVRIQKIASYVPNGKRVVDIGADHAYLLLHLAIEDVLEKGIAGELNRGPYRNACQQVKRYGYESKIDVRLGDGLTICQPDEIDVVVIAGMGGVLIRDILEQGVQRLHTVERLILQPNVAADIIRSWLQINGWRLIAEDLIEESGIIYDLLVAEPGYDDQLYQDPFLTQQELLKIGPLLWKDQHPLLVRRLKEEHEKRTRIFAQLAQSKGSQAIQKRDQLNQELKQWERMIRWASQEQH</sequence>
<dbReference type="GO" id="GO:0160105">
    <property type="term" value="F:tRNA (adenine(22)-N1)-methyltransferase activity"/>
    <property type="evidence" value="ECO:0007669"/>
    <property type="project" value="InterPro"/>
</dbReference>
<keyword evidence="2" id="KW-0489">Methyltransferase</keyword>
<feature type="coiled-coil region" evidence="1">
    <location>
        <begin position="212"/>
        <end position="239"/>
    </location>
</feature>
<evidence type="ECO:0000313" key="2">
    <source>
        <dbReference type="EMBL" id="SHE64343.1"/>
    </source>
</evidence>
<dbReference type="AlphaFoldDB" id="A0A1M4V639"/>
<dbReference type="RefSeq" id="WP_073153424.1">
    <property type="nucleotide sequence ID" value="NZ_FQVL01000002.1"/>
</dbReference>
<protein>
    <submittedName>
        <fullName evidence="2">tRNA (Adenine22-N1)-methyltransferase</fullName>
    </submittedName>
</protein>
<dbReference type="SUPFAM" id="SSF53335">
    <property type="entry name" value="S-adenosyl-L-methionine-dependent methyltransferases"/>
    <property type="match status" value="1"/>
</dbReference>
<accession>A0A1M4V639</accession>
<dbReference type="STRING" id="112248.SAMN05444392_102187"/>
<dbReference type="InterPro" id="IPR006901">
    <property type="entry name" value="TrmK"/>
</dbReference>
<organism evidence="2 3">
    <name type="scientific">Seinonella peptonophila</name>
    <dbReference type="NCBI Taxonomy" id="112248"/>
    <lineage>
        <taxon>Bacteria</taxon>
        <taxon>Bacillati</taxon>
        <taxon>Bacillota</taxon>
        <taxon>Bacilli</taxon>
        <taxon>Bacillales</taxon>
        <taxon>Thermoactinomycetaceae</taxon>
        <taxon>Seinonella</taxon>
    </lineage>
</organism>
<keyword evidence="1" id="KW-0175">Coiled coil</keyword>
<dbReference type="Proteomes" id="UP000184476">
    <property type="component" value="Unassembled WGS sequence"/>
</dbReference>
<dbReference type="Pfam" id="PF04816">
    <property type="entry name" value="TrmK"/>
    <property type="match status" value="1"/>
</dbReference>
<evidence type="ECO:0000313" key="3">
    <source>
        <dbReference type="Proteomes" id="UP000184476"/>
    </source>
</evidence>
<dbReference type="InterPro" id="IPR029063">
    <property type="entry name" value="SAM-dependent_MTases_sf"/>
</dbReference>
<dbReference type="PANTHER" id="PTHR38451">
    <property type="entry name" value="TRNA (ADENINE(22)-N(1))-METHYLTRANSFERASE"/>
    <property type="match status" value="1"/>
</dbReference>
<name>A0A1M4V639_9BACL</name>